<keyword evidence="3" id="KW-1185">Reference proteome</keyword>
<name>A0ABV5PLN9_STRCM</name>
<sequence length="96" mass="10384">MVGRVVAGGPALDLGGRGRFDADDAGEGRSTSRMMHGAVVKGAVTTTRVTNRPRLSRRGRRMPRAATVMTRVARRNQRMVLGVLAVAWVSRSPWPS</sequence>
<dbReference type="RefSeq" id="WP_345218172.1">
    <property type="nucleotide sequence ID" value="NZ_BAAAXE010000001.1"/>
</dbReference>
<evidence type="ECO:0000256" key="1">
    <source>
        <dbReference type="SAM" id="MobiDB-lite"/>
    </source>
</evidence>
<comment type="caution">
    <text evidence="2">The sequence shown here is derived from an EMBL/GenBank/DDBJ whole genome shotgun (WGS) entry which is preliminary data.</text>
</comment>
<dbReference type="EMBL" id="JBHMCR010000019">
    <property type="protein sequence ID" value="MFB9524132.1"/>
    <property type="molecule type" value="Genomic_DNA"/>
</dbReference>
<evidence type="ECO:0000313" key="2">
    <source>
        <dbReference type="EMBL" id="MFB9524132.1"/>
    </source>
</evidence>
<protein>
    <submittedName>
        <fullName evidence="2">Uncharacterized protein</fullName>
    </submittedName>
</protein>
<dbReference type="Proteomes" id="UP001589718">
    <property type="component" value="Unassembled WGS sequence"/>
</dbReference>
<feature type="region of interest" description="Disordered" evidence="1">
    <location>
        <begin position="1"/>
        <end position="35"/>
    </location>
</feature>
<proteinExistence type="predicted"/>
<evidence type="ECO:0000313" key="3">
    <source>
        <dbReference type="Proteomes" id="UP001589718"/>
    </source>
</evidence>
<reference evidence="2 3" key="1">
    <citation type="submission" date="2024-09" db="EMBL/GenBank/DDBJ databases">
        <authorList>
            <person name="Sun Q."/>
            <person name="Mori K."/>
        </authorList>
    </citation>
    <scope>NUCLEOTIDE SEQUENCE [LARGE SCALE GENOMIC DNA]</scope>
    <source>
        <strain evidence="2 3">JCM 4362</strain>
    </source>
</reference>
<accession>A0ABV5PLN9</accession>
<gene>
    <name evidence="2" type="ORF">ACFFTU_29740</name>
</gene>
<organism evidence="2 3">
    <name type="scientific">Streptomyces cremeus</name>
    <dbReference type="NCBI Taxonomy" id="66881"/>
    <lineage>
        <taxon>Bacteria</taxon>
        <taxon>Bacillati</taxon>
        <taxon>Actinomycetota</taxon>
        <taxon>Actinomycetes</taxon>
        <taxon>Kitasatosporales</taxon>
        <taxon>Streptomycetaceae</taxon>
        <taxon>Streptomyces</taxon>
    </lineage>
</organism>